<dbReference type="SUPFAM" id="SSF142906">
    <property type="entry name" value="YjbR-like"/>
    <property type="match status" value="1"/>
</dbReference>
<keyword evidence="2" id="KW-1185">Reference proteome</keyword>
<dbReference type="InterPro" id="IPR058532">
    <property type="entry name" value="YjbR/MT2646/Rv2570-like"/>
</dbReference>
<sequence>MDREELFHRIRSRCLSLPGTSERISHGAPAFFIDGKKCFAQYRVNHHGDGRIALWCSAPPGMQSVLTESNPDLYFVPPYVGHLGWIGLRLDRGAEWDEIAGVLEDAYLSRAPKKYRKPPG</sequence>
<accession>A0ABM8V7C9</accession>
<dbReference type="EMBL" id="CAJRAY010000083">
    <property type="protein sequence ID" value="CAG5091618.1"/>
    <property type="molecule type" value="Genomic_DNA"/>
</dbReference>
<gene>
    <name evidence="1" type="primary">txxe 2695</name>
    <name evidence="1" type="ORF">TXXE_15950</name>
</gene>
<dbReference type="RefSeq" id="WP_015255645.1">
    <property type="nucleotide sequence ID" value="NZ_CAJRAY010000083.1"/>
</dbReference>
<protein>
    <recommendedName>
        <fullName evidence="3">Phosphoribosylglycinamide formyltransferase</fullName>
    </recommendedName>
</protein>
<dbReference type="Pfam" id="PF04237">
    <property type="entry name" value="YjbR"/>
    <property type="match status" value="1"/>
</dbReference>
<dbReference type="InterPro" id="IPR038056">
    <property type="entry name" value="YjbR-like_sf"/>
</dbReference>
<name>A0ABM8V7C9_THEXY</name>
<reference evidence="1 2" key="1">
    <citation type="submission" date="2021-04" db="EMBL/GenBank/DDBJ databases">
        <authorList>
            <person name="Rakotoarivonina H."/>
        </authorList>
    </citation>
    <scope>NUCLEOTIDE SEQUENCE [LARGE SCALE GENOMIC DNA]</scope>
    <source>
        <strain evidence="1 2">XE</strain>
    </source>
</reference>
<evidence type="ECO:0008006" key="3">
    <source>
        <dbReference type="Google" id="ProtNLM"/>
    </source>
</evidence>
<comment type="caution">
    <text evidence="1">The sequence shown here is derived from an EMBL/GenBank/DDBJ whole genome shotgun (WGS) entry which is preliminary data.</text>
</comment>
<proteinExistence type="predicted"/>
<evidence type="ECO:0000313" key="2">
    <source>
        <dbReference type="Proteomes" id="UP000681526"/>
    </source>
</evidence>
<evidence type="ECO:0000313" key="1">
    <source>
        <dbReference type="EMBL" id="CAG5091618.1"/>
    </source>
</evidence>
<dbReference type="Gene3D" id="3.90.1150.30">
    <property type="match status" value="1"/>
</dbReference>
<dbReference type="Proteomes" id="UP000681526">
    <property type="component" value="Unassembled WGS sequence"/>
</dbReference>
<organism evidence="1 2">
    <name type="scientific">Thermobacillus xylanilyticus</name>
    <dbReference type="NCBI Taxonomy" id="76633"/>
    <lineage>
        <taxon>Bacteria</taxon>
        <taxon>Bacillati</taxon>
        <taxon>Bacillota</taxon>
        <taxon>Bacilli</taxon>
        <taxon>Bacillales</taxon>
        <taxon>Paenibacillaceae</taxon>
        <taxon>Thermobacillus</taxon>
    </lineage>
</organism>